<evidence type="ECO:0000313" key="3">
    <source>
        <dbReference type="Proteomes" id="UP001501102"/>
    </source>
</evidence>
<comment type="caution">
    <text evidence="2">The sequence shown here is derived from an EMBL/GenBank/DDBJ whole genome shotgun (WGS) entry which is preliminary data.</text>
</comment>
<reference evidence="3" key="1">
    <citation type="journal article" date="2019" name="Int. J. Syst. Evol. Microbiol.">
        <title>The Global Catalogue of Microorganisms (GCM) 10K type strain sequencing project: providing services to taxonomists for standard genome sequencing and annotation.</title>
        <authorList>
            <consortium name="The Broad Institute Genomics Platform"/>
            <consortium name="The Broad Institute Genome Sequencing Center for Infectious Disease"/>
            <person name="Wu L."/>
            <person name="Ma J."/>
        </authorList>
    </citation>
    <scope>NUCLEOTIDE SEQUENCE [LARGE SCALE GENOMIC DNA]</scope>
    <source>
        <strain evidence="3">JCM 4087</strain>
    </source>
</reference>
<dbReference type="GO" id="GO:0016787">
    <property type="term" value="F:hydrolase activity"/>
    <property type="evidence" value="ECO:0007669"/>
    <property type="project" value="UniProtKB-KW"/>
</dbReference>
<dbReference type="Proteomes" id="UP001501102">
    <property type="component" value="Unassembled WGS sequence"/>
</dbReference>
<protein>
    <submittedName>
        <fullName evidence="2">HAD family hydrolase</fullName>
    </submittedName>
</protein>
<sequence length="196" mass="20983">MEAQFARFLAGEIDFQEHRRERVRAFLGARLDGAAADAWFARYVRHYEAAWTLFPDAGARPGGRGAPLPPGGALPTPPRRSSGASWPPWGWPGTSRTCWGADLLGCAKPDPRGVPGRLRQARAAPRRGRLTWGDQLETARGRGARPRGCTRVCAGTAREGRAGPPCRTAYGASGPADELPGLLRPVIDFGAPSTFG</sequence>
<dbReference type="EMBL" id="BAAAXZ010000126">
    <property type="protein sequence ID" value="GAA2935053.1"/>
    <property type="molecule type" value="Genomic_DNA"/>
</dbReference>
<keyword evidence="2" id="KW-0378">Hydrolase</keyword>
<keyword evidence="3" id="KW-1185">Reference proteome</keyword>
<feature type="compositionally biased region" description="Pro residues" evidence="1">
    <location>
        <begin position="67"/>
        <end position="78"/>
    </location>
</feature>
<name>A0ABP6JJ59_STRTU</name>
<gene>
    <name evidence="2" type="ORF">GCM10020221_33510</name>
</gene>
<evidence type="ECO:0000256" key="1">
    <source>
        <dbReference type="SAM" id="MobiDB-lite"/>
    </source>
</evidence>
<feature type="region of interest" description="Disordered" evidence="1">
    <location>
        <begin position="62"/>
        <end position="87"/>
    </location>
</feature>
<evidence type="ECO:0000313" key="2">
    <source>
        <dbReference type="EMBL" id="GAA2935053.1"/>
    </source>
</evidence>
<proteinExistence type="predicted"/>
<accession>A0ABP6JJ59</accession>
<dbReference type="RefSeq" id="WP_344964256.1">
    <property type="nucleotide sequence ID" value="NZ_BAAAXZ010000126.1"/>
</dbReference>
<organism evidence="2 3">
    <name type="scientific">Streptomyces thioluteus</name>
    <dbReference type="NCBI Taxonomy" id="66431"/>
    <lineage>
        <taxon>Bacteria</taxon>
        <taxon>Bacillati</taxon>
        <taxon>Actinomycetota</taxon>
        <taxon>Actinomycetes</taxon>
        <taxon>Kitasatosporales</taxon>
        <taxon>Streptomycetaceae</taxon>
        <taxon>Streptomyces</taxon>
    </lineage>
</organism>